<name>A0ABP9RA97_9GAMM</name>
<comment type="similarity">
    <text evidence="1">Belongs to the PemK/MazF family.</text>
</comment>
<protein>
    <recommendedName>
        <fullName evidence="1">mRNA interferase</fullName>
        <ecNumber evidence="1">3.1.-.-</ecNumber>
    </recommendedName>
</protein>
<dbReference type="Proteomes" id="UP001500074">
    <property type="component" value="Unassembled WGS sequence"/>
</dbReference>
<comment type="function">
    <text evidence="1">Toxic component of a type II toxin-antitoxin (TA) system.</text>
</comment>
<organism evidence="2 3">
    <name type="scientific">Modicisalibacter zincidurans</name>
    <dbReference type="NCBI Taxonomy" id="1178777"/>
    <lineage>
        <taxon>Bacteria</taxon>
        <taxon>Pseudomonadati</taxon>
        <taxon>Pseudomonadota</taxon>
        <taxon>Gammaproteobacteria</taxon>
        <taxon>Oceanospirillales</taxon>
        <taxon>Halomonadaceae</taxon>
        <taxon>Modicisalibacter</taxon>
    </lineage>
</organism>
<dbReference type="Pfam" id="PF02452">
    <property type="entry name" value="PemK_toxin"/>
    <property type="match status" value="1"/>
</dbReference>
<keyword evidence="1" id="KW-0255">Endonuclease</keyword>
<evidence type="ECO:0000313" key="2">
    <source>
        <dbReference type="EMBL" id="GAA5173028.1"/>
    </source>
</evidence>
<keyword evidence="1" id="KW-0540">Nuclease</keyword>
<keyword evidence="3" id="KW-1185">Reference proteome</keyword>
<dbReference type="EC" id="3.1.-.-" evidence="1"/>
<gene>
    <name evidence="2" type="ORF">GCM10023342_10850</name>
</gene>
<dbReference type="SUPFAM" id="SSF50118">
    <property type="entry name" value="Cell growth inhibitor/plasmid maintenance toxic component"/>
    <property type="match status" value="1"/>
</dbReference>
<evidence type="ECO:0000256" key="1">
    <source>
        <dbReference type="PIRNR" id="PIRNR033490"/>
    </source>
</evidence>
<comment type="caution">
    <text evidence="2">The sequence shown here is derived from an EMBL/GenBank/DDBJ whole genome shotgun (WGS) entry which is preliminary data.</text>
</comment>
<dbReference type="InterPro" id="IPR003477">
    <property type="entry name" value="PemK-like"/>
</dbReference>
<dbReference type="EMBL" id="BAABKI010000012">
    <property type="protein sequence ID" value="GAA5173028.1"/>
    <property type="molecule type" value="Genomic_DNA"/>
</dbReference>
<reference evidence="3" key="1">
    <citation type="journal article" date="2019" name="Int. J. Syst. Evol. Microbiol.">
        <title>The Global Catalogue of Microorganisms (GCM) 10K type strain sequencing project: providing services to taxonomists for standard genome sequencing and annotation.</title>
        <authorList>
            <consortium name="The Broad Institute Genomics Platform"/>
            <consortium name="The Broad Institute Genome Sequencing Center for Infectious Disease"/>
            <person name="Wu L."/>
            <person name="Ma J."/>
        </authorList>
    </citation>
    <scope>NUCLEOTIDE SEQUENCE [LARGE SCALE GENOMIC DNA]</scope>
    <source>
        <strain evidence="3">JCM 18472</strain>
    </source>
</reference>
<dbReference type="PANTHER" id="PTHR33988">
    <property type="entry name" value="ENDORIBONUCLEASE MAZF-RELATED"/>
    <property type="match status" value="1"/>
</dbReference>
<dbReference type="InterPro" id="IPR011067">
    <property type="entry name" value="Plasmid_toxin/cell-grow_inhib"/>
</dbReference>
<evidence type="ECO:0000313" key="3">
    <source>
        <dbReference type="Proteomes" id="UP001500074"/>
    </source>
</evidence>
<sequence length="108" mass="12213">MVKRPTSIRRGDVFWVNLDPTLGSEIRKTRPALVVSPDDMNAALPRVIVAPITSKGQPLGCRPELTFQGKRARILLDQVRCIDKTRLLGRLGEIDKALWHPLLLEMFE</sequence>
<dbReference type="PANTHER" id="PTHR33988:SF2">
    <property type="entry name" value="ENDORIBONUCLEASE MAZF"/>
    <property type="match status" value="1"/>
</dbReference>
<dbReference type="PIRSF" id="PIRSF033490">
    <property type="entry name" value="MazF"/>
    <property type="match status" value="1"/>
</dbReference>
<accession>A0ABP9RA97</accession>
<dbReference type="Gene3D" id="2.30.30.110">
    <property type="match status" value="1"/>
</dbReference>
<proteinExistence type="inferred from homology"/>
<keyword evidence="1" id="KW-0378">Hydrolase</keyword>